<reference evidence="4 5" key="2">
    <citation type="submission" date="2024-07" db="EMBL/GenBank/DDBJ databases">
        <authorList>
            <person name="Akdeniz Z."/>
        </authorList>
    </citation>
    <scope>NUCLEOTIDE SEQUENCE [LARGE SCALE GENOMIC DNA]</scope>
</reference>
<reference evidence="3" key="1">
    <citation type="submission" date="2023-06" db="EMBL/GenBank/DDBJ databases">
        <authorList>
            <person name="Kurt Z."/>
        </authorList>
    </citation>
    <scope>NUCLEOTIDE SEQUENCE</scope>
</reference>
<keyword evidence="5" id="KW-1185">Reference proteome</keyword>
<dbReference type="AlphaFoldDB" id="A0AA86QFA9"/>
<name>A0AA86QFA9_9EUKA</name>
<accession>A0AA86QFA9</accession>
<organism evidence="3">
    <name type="scientific">Hexamita inflata</name>
    <dbReference type="NCBI Taxonomy" id="28002"/>
    <lineage>
        <taxon>Eukaryota</taxon>
        <taxon>Metamonada</taxon>
        <taxon>Diplomonadida</taxon>
        <taxon>Hexamitidae</taxon>
        <taxon>Hexamitinae</taxon>
        <taxon>Hexamita</taxon>
    </lineage>
</organism>
<gene>
    <name evidence="3" type="ORF">HINF_LOCUS39727</name>
    <name evidence="4" type="ORF">HINF_LOCUS6898</name>
</gene>
<sequence length="514" mass="59095">MTLNDSSMLMNVIKLYPDLNLYLQVGQRVIRIFDEKMQKLKEIQIISANKQTYKQHLYGQGYILAQNGQQYHALVHNGQIYIQVLTCIYVVKNNSLQFLCPIPSTSGMPDALRGELFSFNNELYAFSDGEFFVFKNNQFKFVKKAKGPRQFMHYFCQFGNNVFCVQMQGVQLLKQDLSYEEIYTARSELDILCVNGGIMIVAEKGTDVVVAINMITKQVKKLKSDVNAATYKKYKQLVDNSQRKYQSLTASFIEIEEEHKYPRKLNDFQQLFCFGQCGLELKAEVQKELFGEDFPAQCKAEFDKHLRAQMNAQYIDETMKFVKTVREDWKQIEEDLKNGGEKVKEKKDIKEKAIAVEQESFNPFARKTITLIYEQEEITITAAVAGTDTIASVFQLLKMDPAEVTCEKDLETPIKDLNIKESDKISFKMVGAEQKEPVNPFSAKKEAVNPFGAKPKEPINPFDAKPKKTANPLDDQDQDQEPMNPFGGMPFGMPKELNELRMHLLREMMKTIMK</sequence>
<keyword evidence="1" id="KW-0175">Coiled coil</keyword>
<evidence type="ECO:0000313" key="5">
    <source>
        <dbReference type="Proteomes" id="UP001642409"/>
    </source>
</evidence>
<evidence type="ECO:0000256" key="2">
    <source>
        <dbReference type="SAM" id="MobiDB-lite"/>
    </source>
</evidence>
<dbReference type="EMBL" id="CAXDID020000014">
    <property type="protein sequence ID" value="CAL5981947.1"/>
    <property type="molecule type" value="Genomic_DNA"/>
</dbReference>
<evidence type="ECO:0000256" key="1">
    <source>
        <dbReference type="SAM" id="Coils"/>
    </source>
</evidence>
<evidence type="ECO:0000313" key="3">
    <source>
        <dbReference type="EMBL" id="CAI9952082.1"/>
    </source>
</evidence>
<feature type="coiled-coil region" evidence="1">
    <location>
        <begin position="231"/>
        <end position="258"/>
    </location>
</feature>
<feature type="region of interest" description="Disordered" evidence="2">
    <location>
        <begin position="447"/>
        <end position="487"/>
    </location>
</feature>
<proteinExistence type="predicted"/>
<comment type="caution">
    <text evidence="3">The sequence shown here is derived from an EMBL/GenBank/DDBJ whole genome shotgun (WGS) entry which is preliminary data.</text>
</comment>
<protein>
    <submittedName>
        <fullName evidence="3">Uncharacterized protein</fullName>
    </submittedName>
</protein>
<dbReference type="EMBL" id="CATOUU010000831">
    <property type="protein sequence ID" value="CAI9952082.1"/>
    <property type="molecule type" value="Genomic_DNA"/>
</dbReference>
<dbReference type="Proteomes" id="UP001642409">
    <property type="component" value="Unassembled WGS sequence"/>
</dbReference>
<evidence type="ECO:0000313" key="4">
    <source>
        <dbReference type="EMBL" id="CAL5981947.1"/>
    </source>
</evidence>